<organism evidence="3 4">
    <name type="scientific">Liparis tanakae</name>
    <name type="common">Tanaka's snailfish</name>
    <dbReference type="NCBI Taxonomy" id="230148"/>
    <lineage>
        <taxon>Eukaryota</taxon>
        <taxon>Metazoa</taxon>
        <taxon>Chordata</taxon>
        <taxon>Craniata</taxon>
        <taxon>Vertebrata</taxon>
        <taxon>Euteleostomi</taxon>
        <taxon>Actinopterygii</taxon>
        <taxon>Neopterygii</taxon>
        <taxon>Teleostei</taxon>
        <taxon>Neoteleostei</taxon>
        <taxon>Acanthomorphata</taxon>
        <taxon>Eupercaria</taxon>
        <taxon>Perciformes</taxon>
        <taxon>Cottioidei</taxon>
        <taxon>Cottales</taxon>
        <taxon>Liparidae</taxon>
        <taxon>Liparis</taxon>
    </lineage>
</organism>
<dbReference type="AlphaFoldDB" id="A0A4Z2GYL8"/>
<feature type="domain" description="MHD2" evidence="2">
    <location>
        <begin position="22"/>
        <end position="157"/>
    </location>
</feature>
<dbReference type="InterPro" id="IPR027080">
    <property type="entry name" value="Unc-13"/>
</dbReference>
<dbReference type="SUPFAM" id="SSF49562">
    <property type="entry name" value="C2 domain (Calcium/lipid-binding domain, CaLB)"/>
    <property type="match status" value="1"/>
</dbReference>
<dbReference type="InterPro" id="IPR014772">
    <property type="entry name" value="Munc13_dom-2"/>
</dbReference>
<dbReference type="Gene3D" id="1.20.58.1100">
    <property type="match status" value="1"/>
</dbReference>
<dbReference type="OrthoDB" id="10053234at2759"/>
<dbReference type="Proteomes" id="UP000314294">
    <property type="component" value="Unassembled WGS sequence"/>
</dbReference>
<sequence length="348" mass="38330">MAEMLYQIKGTPNHSTAEADADATLRPLMEFLDGNLSIFADICEKTVLKRILKDLWKIVLSSLEKTIVLPQSNDSLGAQLLTAAKGLSSLKGGGEAKTLTPKQCIIIDAGLETIKQYFHAGGNGLKKAFVEKSPELASLRYALSLYSQSTDALIKTFVTTQHAQVHDGMGIRITGSEKIRPDRGPGIEKPIGEAVLQVDMMLGKERKVSVRVIAVNDMKWQTSGMFRPFVDISMVGPFLADKKRKFTTKSKNNCCVLGKESPDCYELQVTVKDYCFGRADRVVGVAVVQLRDVADRKSCVCWCPLGPRVHTDETGLTVMRILSQRPADEVAKEVVKLKSETRPLEEGR</sequence>
<dbReference type="PROSITE" id="PS51259">
    <property type="entry name" value="MHD2"/>
    <property type="match status" value="1"/>
</dbReference>
<keyword evidence="4" id="KW-1185">Reference proteome</keyword>
<dbReference type="Gene3D" id="2.60.40.150">
    <property type="entry name" value="C2 domain"/>
    <property type="match status" value="1"/>
</dbReference>
<proteinExistence type="predicted"/>
<protein>
    <submittedName>
        <fullName evidence="3">Protein unc-13 B</fullName>
    </submittedName>
</protein>
<dbReference type="Pfam" id="PF00168">
    <property type="entry name" value="C2"/>
    <property type="match status" value="1"/>
</dbReference>
<dbReference type="GO" id="GO:0005516">
    <property type="term" value="F:calmodulin binding"/>
    <property type="evidence" value="ECO:0007669"/>
    <property type="project" value="TreeGrafter"/>
</dbReference>
<dbReference type="EMBL" id="SRLO01000387">
    <property type="protein sequence ID" value="TNN58195.1"/>
    <property type="molecule type" value="Genomic_DNA"/>
</dbReference>
<dbReference type="GO" id="GO:0099525">
    <property type="term" value="P:presynaptic dense core vesicle exocytosis"/>
    <property type="evidence" value="ECO:0007669"/>
    <property type="project" value="TreeGrafter"/>
</dbReference>
<evidence type="ECO:0000259" key="2">
    <source>
        <dbReference type="PROSITE" id="PS51259"/>
    </source>
</evidence>
<dbReference type="InterPro" id="IPR000008">
    <property type="entry name" value="C2_dom"/>
</dbReference>
<comment type="caution">
    <text evidence="3">The sequence shown here is derived from an EMBL/GenBank/DDBJ whole genome shotgun (WGS) entry which is preliminary data.</text>
</comment>
<dbReference type="GO" id="GO:0098831">
    <property type="term" value="C:presynaptic active zone cytoplasmic component"/>
    <property type="evidence" value="ECO:0007669"/>
    <property type="project" value="TreeGrafter"/>
</dbReference>
<dbReference type="GO" id="GO:0017075">
    <property type="term" value="F:syntaxin-1 binding"/>
    <property type="evidence" value="ECO:0007669"/>
    <property type="project" value="TreeGrafter"/>
</dbReference>
<dbReference type="PANTHER" id="PTHR10480:SF14">
    <property type="entry name" value="PROTEIN UNC-13 HOMOLOG B-LIKE"/>
    <property type="match status" value="1"/>
</dbReference>
<gene>
    <name evidence="3" type="primary">Unc13b_5</name>
    <name evidence="3" type="ORF">EYF80_031628</name>
</gene>
<dbReference type="GO" id="GO:0019992">
    <property type="term" value="F:diacylglycerol binding"/>
    <property type="evidence" value="ECO:0007669"/>
    <property type="project" value="InterPro"/>
</dbReference>
<dbReference type="Pfam" id="PF06292">
    <property type="entry name" value="MUN"/>
    <property type="match status" value="1"/>
</dbReference>
<dbReference type="GO" id="GO:0016081">
    <property type="term" value="P:synaptic vesicle docking"/>
    <property type="evidence" value="ECO:0007669"/>
    <property type="project" value="TreeGrafter"/>
</dbReference>
<dbReference type="GO" id="GO:0061789">
    <property type="term" value="P:dense core granule priming"/>
    <property type="evidence" value="ECO:0007669"/>
    <property type="project" value="TreeGrafter"/>
</dbReference>
<dbReference type="InterPro" id="IPR010439">
    <property type="entry name" value="MUN_dom"/>
</dbReference>
<keyword evidence="1" id="KW-0268">Exocytosis</keyword>
<dbReference type="GO" id="GO:0031594">
    <property type="term" value="C:neuromuscular junction"/>
    <property type="evidence" value="ECO:0007669"/>
    <property type="project" value="TreeGrafter"/>
</dbReference>
<dbReference type="GO" id="GO:0042734">
    <property type="term" value="C:presynaptic membrane"/>
    <property type="evidence" value="ECO:0007669"/>
    <property type="project" value="TreeGrafter"/>
</dbReference>
<reference evidence="3 4" key="1">
    <citation type="submission" date="2019-03" db="EMBL/GenBank/DDBJ databases">
        <title>First draft genome of Liparis tanakae, snailfish: a comprehensive survey of snailfish specific genes.</title>
        <authorList>
            <person name="Kim W."/>
            <person name="Song I."/>
            <person name="Jeong J.-H."/>
            <person name="Kim D."/>
            <person name="Kim S."/>
            <person name="Ryu S."/>
            <person name="Song J.Y."/>
            <person name="Lee S.K."/>
        </authorList>
    </citation>
    <scope>NUCLEOTIDE SEQUENCE [LARGE SCALE GENOMIC DNA]</scope>
    <source>
        <tissue evidence="3">Muscle</tissue>
    </source>
</reference>
<evidence type="ECO:0000256" key="1">
    <source>
        <dbReference type="ARBA" id="ARBA00022483"/>
    </source>
</evidence>
<evidence type="ECO:0000313" key="4">
    <source>
        <dbReference type="Proteomes" id="UP000314294"/>
    </source>
</evidence>
<dbReference type="PANTHER" id="PTHR10480">
    <property type="entry name" value="PROTEIN UNC-13 HOMOLOG"/>
    <property type="match status" value="1"/>
</dbReference>
<dbReference type="GO" id="GO:0035249">
    <property type="term" value="P:synaptic transmission, glutamatergic"/>
    <property type="evidence" value="ECO:0007669"/>
    <property type="project" value="TreeGrafter"/>
</dbReference>
<evidence type="ECO:0000313" key="3">
    <source>
        <dbReference type="EMBL" id="TNN58195.1"/>
    </source>
</evidence>
<dbReference type="GO" id="GO:0043195">
    <property type="term" value="C:terminal bouton"/>
    <property type="evidence" value="ECO:0007669"/>
    <property type="project" value="TreeGrafter"/>
</dbReference>
<accession>A0A4Z2GYL8</accession>
<name>A0A4Z2GYL8_9TELE</name>
<dbReference type="GO" id="GO:0016082">
    <property type="term" value="P:synaptic vesicle priming"/>
    <property type="evidence" value="ECO:0007669"/>
    <property type="project" value="TreeGrafter"/>
</dbReference>
<dbReference type="InterPro" id="IPR035892">
    <property type="entry name" value="C2_domain_sf"/>
</dbReference>
<dbReference type="GO" id="GO:0030672">
    <property type="term" value="C:synaptic vesicle membrane"/>
    <property type="evidence" value="ECO:0007669"/>
    <property type="project" value="TreeGrafter"/>
</dbReference>